<dbReference type="PANTHER" id="PTHR11800">
    <property type="entry name" value="DNA-DIRECTED RNA POLYMERASE"/>
    <property type="match status" value="1"/>
</dbReference>
<reference evidence="8" key="1">
    <citation type="submission" date="2020-01" db="EMBL/GenBank/DDBJ databases">
        <title>Development of genomics and gene disruption for Polysphondylium violaceum indicates a role for the polyketide synthase stlB in stalk morphogenesis.</title>
        <authorList>
            <person name="Narita B."/>
            <person name="Kawabe Y."/>
            <person name="Kin K."/>
            <person name="Saito T."/>
            <person name="Gibbs R."/>
            <person name="Kuspa A."/>
            <person name="Muzny D."/>
            <person name="Queller D."/>
            <person name="Richards S."/>
            <person name="Strassman J."/>
            <person name="Sucgang R."/>
            <person name="Worley K."/>
            <person name="Schaap P."/>
        </authorList>
    </citation>
    <scope>NUCLEOTIDE SEQUENCE</scope>
    <source>
        <strain evidence="8">QSvi11</strain>
    </source>
</reference>
<keyword evidence="3" id="KW-0804">Transcription</keyword>
<dbReference type="InterPro" id="IPR036603">
    <property type="entry name" value="RBP11-like"/>
</dbReference>
<evidence type="ECO:0000259" key="7">
    <source>
        <dbReference type="SMART" id="SM00662"/>
    </source>
</evidence>
<dbReference type="GO" id="GO:0003899">
    <property type="term" value="F:DNA-directed RNA polymerase activity"/>
    <property type="evidence" value="ECO:0007669"/>
    <property type="project" value="InterPro"/>
</dbReference>
<dbReference type="Pfam" id="PF01000">
    <property type="entry name" value="RNA_pol_A_bac"/>
    <property type="match status" value="1"/>
</dbReference>
<dbReference type="InterPro" id="IPR011263">
    <property type="entry name" value="DNA-dir_RNA_pol_RpoA/D/Rpb3"/>
</dbReference>
<organism evidence="8 9">
    <name type="scientific">Polysphondylium violaceum</name>
    <dbReference type="NCBI Taxonomy" id="133409"/>
    <lineage>
        <taxon>Eukaryota</taxon>
        <taxon>Amoebozoa</taxon>
        <taxon>Evosea</taxon>
        <taxon>Eumycetozoa</taxon>
        <taxon>Dictyostelia</taxon>
        <taxon>Dictyosteliales</taxon>
        <taxon>Dictyosteliaceae</taxon>
        <taxon>Polysphondylium</taxon>
    </lineage>
</organism>
<evidence type="ECO:0000313" key="9">
    <source>
        <dbReference type="Proteomes" id="UP000695562"/>
    </source>
</evidence>
<gene>
    <name evidence="8" type="ORF">CYY_008170</name>
</gene>
<dbReference type="OrthoDB" id="270173at2759"/>
<dbReference type="InterPro" id="IPR011262">
    <property type="entry name" value="DNA-dir_RNA_pol_insert"/>
</dbReference>
<evidence type="ECO:0000256" key="2">
    <source>
        <dbReference type="ARBA" id="ARBA00022478"/>
    </source>
</evidence>
<dbReference type="FunFam" id="2.170.120.12:FF:000002">
    <property type="entry name" value="DNA-directed RNA polymerase II subunit RPB3"/>
    <property type="match status" value="1"/>
</dbReference>
<name>A0A8J4PQT0_9MYCE</name>
<dbReference type="EMBL" id="AJWJ01000482">
    <property type="protein sequence ID" value="KAF2070504.1"/>
    <property type="molecule type" value="Genomic_DNA"/>
</dbReference>
<dbReference type="Pfam" id="PF01193">
    <property type="entry name" value="RNA_pol_L"/>
    <property type="match status" value="1"/>
</dbReference>
<evidence type="ECO:0000256" key="4">
    <source>
        <dbReference type="ARBA" id="ARBA00023242"/>
    </source>
</evidence>
<dbReference type="InterPro" id="IPR036643">
    <property type="entry name" value="RNApol_insert_sf"/>
</dbReference>
<evidence type="ECO:0000313" key="8">
    <source>
        <dbReference type="EMBL" id="KAF2070504.1"/>
    </source>
</evidence>
<dbReference type="NCBIfam" id="NF001988">
    <property type="entry name" value="PRK00783.1"/>
    <property type="match status" value="1"/>
</dbReference>
<dbReference type="GO" id="GO:0046983">
    <property type="term" value="F:protein dimerization activity"/>
    <property type="evidence" value="ECO:0007669"/>
    <property type="project" value="InterPro"/>
</dbReference>
<evidence type="ECO:0000256" key="1">
    <source>
        <dbReference type="ARBA" id="ARBA00004123"/>
    </source>
</evidence>
<comment type="caution">
    <text evidence="8">The sequence shown here is derived from an EMBL/GenBank/DDBJ whole genome shotgun (WGS) entry which is preliminary data.</text>
</comment>
<keyword evidence="4" id="KW-0539">Nucleus</keyword>
<dbReference type="Gene3D" id="2.170.120.12">
    <property type="entry name" value="DNA-directed RNA polymerase, insert domain"/>
    <property type="match status" value="1"/>
</dbReference>
<dbReference type="HAMAP" id="MF_00320">
    <property type="entry name" value="RNApol_arch_Rpo3"/>
    <property type="match status" value="1"/>
</dbReference>
<accession>A0A8J4PQT0</accession>
<dbReference type="CDD" id="cd07031">
    <property type="entry name" value="RNAP_II_RPB3"/>
    <property type="match status" value="1"/>
</dbReference>
<dbReference type="InterPro" id="IPR050518">
    <property type="entry name" value="Rpo3/RPB3_RNA_Pol_subunit"/>
</dbReference>
<dbReference type="GO" id="GO:0006366">
    <property type="term" value="P:transcription by RNA polymerase II"/>
    <property type="evidence" value="ECO:0007669"/>
    <property type="project" value="TreeGrafter"/>
</dbReference>
<dbReference type="Gene3D" id="3.30.1360.10">
    <property type="entry name" value="RNA polymerase, RBP11-like subunit"/>
    <property type="match status" value="1"/>
</dbReference>
<evidence type="ECO:0000256" key="5">
    <source>
        <dbReference type="ARBA" id="ARBA00025804"/>
    </source>
</evidence>
<dbReference type="InterPro" id="IPR022842">
    <property type="entry name" value="RNAP_Rpo3/Rpb3/RPAC1"/>
</dbReference>
<dbReference type="PANTHER" id="PTHR11800:SF2">
    <property type="entry name" value="DNA-DIRECTED RNA POLYMERASE II SUBUNIT RPB3"/>
    <property type="match status" value="1"/>
</dbReference>
<comment type="subcellular location">
    <subcellularLocation>
        <location evidence="1">Nucleus</location>
    </subcellularLocation>
</comment>
<proteinExistence type="inferred from homology"/>
<dbReference type="SUPFAM" id="SSF55257">
    <property type="entry name" value="RBP11-like subunits of RNA polymerase"/>
    <property type="match status" value="1"/>
</dbReference>
<evidence type="ECO:0000256" key="3">
    <source>
        <dbReference type="ARBA" id="ARBA00023163"/>
    </source>
</evidence>
<dbReference type="AlphaFoldDB" id="A0A8J4PQT0"/>
<keyword evidence="2" id="KW-0240">DNA-directed RNA polymerase</keyword>
<dbReference type="GO" id="GO:0005665">
    <property type="term" value="C:RNA polymerase II, core complex"/>
    <property type="evidence" value="ECO:0007669"/>
    <property type="project" value="TreeGrafter"/>
</dbReference>
<sequence>MTARSPELEILEIKNDTITFILSNTDISVANALRRVMIAEVPTMCIDLVEFEANNSVLCDEFIAHRLGLIPLISEEVNRFNYTRDCSCSERCDNCSVEFRLHVKCTDDKARDVTSSDLISQNDMVIPVSSAQSLNHNNNTPDRPEQEIPIVKLRKGQELKLKAIAKKGVGKEHAKWIPACVATYQFQPHIVINQNRLDELSDKQKEDWVASCPAKVYSYVPHQRNQVTIEDPLRCMYCMECKKKADTYGKPDLVTIEQKTDRFIFTVETTGALKPEDIVLYAIQIIKRKLTDIQTQLQTQIQEG</sequence>
<dbReference type="Proteomes" id="UP000695562">
    <property type="component" value="Unassembled WGS sequence"/>
</dbReference>
<comment type="similarity">
    <text evidence="5">Belongs to the archaeal Rpo3/eukaryotic RPB3 RNA polymerase subunit family.</text>
</comment>
<keyword evidence="9" id="KW-1185">Reference proteome</keyword>
<feature type="domain" description="DNA-directed RNA polymerase RpoA/D/Rpb3-type" evidence="7">
    <location>
        <begin position="17"/>
        <end position="296"/>
    </location>
</feature>
<dbReference type="SMART" id="SM00662">
    <property type="entry name" value="RPOLD"/>
    <property type="match status" value="1"/>
</dbReference>
<protein>
    <recommendedName>
        <fullName evidence="6">DNA-directed RNA polymerase II subunit RPB3</fullName>
    </recommendedName>
</protein>
<dbReference type="SUPFAM" id="SSF56553">
    <property type="entry name" value="Insert subdomain of RNA polymerase alpha subunit"/>
    <property type="match status" value="1"/>
</dbReference>
<evidence type="ECO:0000256" key="6">
    <source>
        <dbReference type="ARBA" id="ARBA00072506"/>
    </source>
</evidence>